<evidence type="ECO:0000313" key="7">
    <source>
        <dbReference type="EMBL" id="SER37698.1"/>
    </source>
</evidence>
<dbReference type="GO" id="GO:0000774">
    <property type="term" value="F:adenyl-nucleotide exchange factor activity"/>
    <property type="evidence" value="ECO:0007669"/>
    <property type="project" value="InterPro"/>
</dbReference>
<evidence type="ECO:0000256" key="1">
    <source>
        <dbReference type="ARBA" id="ARBA00009054"/>
    </source>
</evidence>
<keyword evidence="2 3" id="KW-0143">Chaperone</keyword>
<comment type="similarity">
    <text evidence="1 3 5">Belongs to the GrpE family.</text>
</comment>
<dbReference type="InParanoid" id="A0A1H9NP41"/>
<gene>
    <name evidence="3" type="primary">grpE</name>
    <name evidence="7" type="ORF">SAMN05444359_13842</name>
</gene>
<dbReference type="InterPro" id="IPR000740">
    <property type="entry name" value="GrpE"/>
</dbReference>
<keyword evidence="3 4" id="KW-0346">Stress response</keyword>
<sequence>MSKKKANEPIVDDELLETTGAEPEEHTLADPVEEELEAQAEGNADTEQENIVADLEKQLAEKDDRHLRLYAEFENYKRRNQREKLDLMETAGRKTMMALLPVLDDFDRAQKQAESDEATKQVWDSGVGLIVKKLYKSLEGQGLKPMASNGEAFDADLHEAITEIPHPEMAGKVVDTTEKGYYLNGKIIRHAKVVVGK</sequence>
<evidence type="ECO:0000256" key="6">
    <source>
        <dbReference type="SAM" id="MobiDB-lite"/>
    </source>
</evidence>
<evidence type="ECO:0000256" key="3">
    <source>
        <dbReference type="HAMAP-Rule" id="MF_01151"/>
    </source>
</evidence>
<dbReference type="STRING" id="478744.SAMN05444359_13842"/>
<evidence type="ECO:0000256" key="4">
    <source>
        <dbReference type="RuleBase" id="RU000639"/>
    </source>
</evidence>
<protein>
    <recommendedName>
        <fullName evidence="3 4">Protein GrpE</fullName>
    </recommendedName>
    <alternativeName>
        <fullName evidence="3">HSP-70 cofactor</fullName>
    </alternativeName>
</protein>
<dbReference type="GO" id="GO:0051087">
    <property type="term" value="F:protein-folding chaperone binding"/>
    <property type="evidence" value="ECO:0007669"/>
    <property type="project" value="InterPro"/>
</dbReference>
<comment type="subunit">
    <text evidence="3">Homodimer.</text>
</comment>
<dbReference type="InterPro" id="IPR013805">
    <property type="entry name" value="GrpE_CC"/>
</dbReference>
<evidence type="ECO:0000256" key="5">
    <source>
        <dbReference type="RuleBase" id="RU004478"/>
    </source>
</evidence>
<dbReference type="Pfam" id="PF01025">
    <property type="entry name" value="GrpE"/>
    <property type="match status" value="1"/>
</dbReference>
<name>A0A1H9NP41_9BACT</name>
<dbReference type="RefSeq" id="WP_090173155.1">
    <property type="nucleotide sequence ID" value="NZ_FOFB01000038.1"/>
</dbReference>
<accession>A0A1H9NP41</accession>
<reference evidence="8" key="1">
    <citation type="submission" date="2016-10" db="EMBL/GenBank/DDBJ databases">
        <authorList>
            <person name="Varghese N."/>
            <person name="Submissions S."/>
        </authorList>
    </citation>
    <scope>NUCLEOTIDE SEQUENCE [LARGE SCALE GENOMIC DNA]</scope>
    <source>
        <strain evidence="8">DSM 24740</strain>
    </source>
</reference>
<dbReference type="PANTHER" id="PTHR21237:SF23">
    <property type="entry name" value="GRPE PROTEIN HOMOLOG, MITOCHONDRIAL"/>
    <property type="match status" value="1"/>
</dbReference>
<dbReference type="HAMAP" id="MF_01151">
    <property type="entry name" value="GrpE"/>
    <property type="match status" value="1"/>
</dbReference>
<proteinExistence type="inferred from homology"/>
<comment type="function">
    <text evidence="3 4">Participates actively in the response to hyperosmotic and heat shock by preventing the aggregation of stress-denatured proteins, in association with DnaK and GrpE. It is the nucleotide exchange factor for DnaK and may function as a thermosensor. Unfolded proteins bind initially to DnaJ; upon interaction with the DnaJ-bound protein, DnaK hydrolyzes its bound ATP, resulting in the formation of a stable complex. GrpE releases ADP from DnaK; ATP binding to DnaK triggers the release of the substrate protein, thus completing the reaction cycle. Several rounds of ATP-dependent interactions between DnaJ, DnaK and GrpE are required for fully efficient folding.</text>
</comment>
<dbReference type="GO" id="GO:0006457">
    <property type="term" value="P:protein folding"/>
    <property type="evidence" value="ECO:0007669"/>
    <property type="project" value="InterPro"/>
</dbReference>
<dbReference type="InterPro" id="IPR009012">
    <property type="entry name" value="GrpE_head"/>
</dbReference>
<evidence type="ECO:0000256" key="2">
    <source>
        <dbReference type="ARBA" id="ARBA00023186"/>
    </source>
</evidence>
<keyword evidence="3" id="KW-0963">Cytoplasm</keyword>
<dbReference type="PROSITE" id="PS01071">
    <property type="entry name" value="GRPE"/>
    <property type="match status" value="1"/>
</dbReference>
<dbReference type="PRINTS" id="PR00773">
    <property type="entry name" value="GRPEPROTEIN"/>
</dbReference>
<evidence type="ECO:0000313" key="8">
    <source>
        <dbReference type="Proteomes" id="UP000199021"/>
    </source>
</evidence>
<dbReference type="GO" id="GO:0005737">
    <property type="term" value="C:cytoplasm"/>
    <property type="evidence" value="ECO:0007669"/>
    <property type="project" value="UniProtKB-SubCell"/>
</dbReference>
<dbReference type="EMBL" id="FOFB01000038">
    <property type="protein sequence ID" value="SER37698.1"/>
    <property type="molecule type" value="Genomic_DNA"/>
</dbReference>
<dbReference type="Proteomes" id="UP000199021">
    <property type="component" value="Unassembled WGS sequence"/>
</dbReference>
<dbReference type="PANTHER" id="PTHR21237">
    <property type="entry name" value="GRPE PROTEIN"/>
    <property type="match status" value="1"/>
</dbReference>
<dbReference type="FunCoup" id="A0A1H9NP41">
    <property type="interactions" value="456"/>
</dbReference>
<dbReference type="GO" id="GO:0051082">
    <property type="term" value="F:unfolded protein binding"/>
    <property type="evidence" value="ECO:0007669"/>
    <property type="project" value="TreeGrafter"/>
</dbReference>
<dbReference type="SUPFAM" id="SSF51064">
    <property type="entry name" value="Head domain of nucleotide exchange factor GrpE"/>
    <property type="match status" value="1"/>
</dbReference>
<dbReference type="OrthoDB" id="9812586at2"/>
<dbReference type="CDD" id="cd00446">
    <property type="entry name" value="GrpE"/>
    <property type="match status" value="1"/>
</dbReference>
<keyword evidence="8" id="KW-1185">Reference proteome</keyword>
<feature type="compositionally biased region" description="Acidic residues" evidence="6">
    <location>
        <begin position="31"/>
        <end position="48"/>
    </location>
</feature>
<dbReference type="Gene3D" id="2.30.22.10">
    <property type="entry name" value="Head domain of nucleotide exchange factor GrpE"/>
    <property type="match status" value="1"/>
</dbReference>
<dbReference type="GO" id="GO:0042803">
    <property type="term" value="F:protein homodimerization activity"/>
    <property type="evidence" value="ECO:0007669"/>
    <property type="project" value="InterPro"/>
</dbReference>
<dbReference type="Gene3D" id="3.90.20.20">
    <property type="match status" value="1"/>
</dbReference>
<feature type="region of interest" description="Disordered" evidence="6">
    <location>
        <begin position="1"/>
        <end position="49"/>
    </location>
</feature>
<comment type="subcellular location">
    <subcellularLocation>
        <location evidence="3">Cytoplasm</location>
    </subcellularLocation>
</comment>
<organism evidence="7 8">
    <name type="scientific">Neolewinella agarilytica</name>
    <dbReference type="NCBI Taxonomy" id="478744"/>
    <lineage>
        <taxon>Bacteria</taxon>
        <taxon>Pseudomonadati</taxon>
        <taxon>Bacteroidota</taxon>
        <taxon>Saprospiria</taxon>
        <taxon>Saprospirales</taxon>
        <taxon>Lewinellaceae</taxon>
        <taxon>Neolewinella</taxon>
    </lineage>
</organism>
<dbReference type="AlphaFoldDB" id="A0A1H9NP41"/>
<dbReference type="SUPFAM" id="SSF58014">
    <property type="entry name" value="Coiled-coil domain of nucleotide exchange factor GrpE"/>
    <property type="match status" value="1"/>
</dbReference>